<evidence type="ECO:0000313" key="1">
    <source>
        <dbReference type="EMBL" id="WQD36291.1"/>
    </source>
</evidence>
<keyword evidence="2" id="KW-1185">Reference proteome</keyword>
<reference evidence="1 2" key="1">
    <citation type="submission" date="2023-12" db="EMBL/GenBank/DDBJ databases">
        <title>Genome sequencing and assembly of bacterial species from a model synthetic community.</title>
        <authorList>
            <person name="Hogle S.L."/>
        </authorList>
    </citation>
    <scope>NUCLEOTIDE SEQUENCE [LARGE SCALE GENOMIC DNA]</scope>
    <source>
        <strain evidence="1 2">HAMBI_3031</strain>
    </source>
</reference>
<protein>
    <submittedName>
        <fullName evidence="1">DsrE family protein</fullName>
    </submittedName>
</protein>
<organism evidence="1 2">
    <name type="scientific">Niabella yanshanensis</name>
    <dbReference type="NCBI Taxonomy" id="577386"/>
    <lineage>
        <taxon>Bacteria</taxon>
        <taxon>Pseudomonadati</taxon>
        <taxon>Bacteroidota</taxon>
        <taxon>Chitinophagia</taxon>
        <taxon>Chitinophagales</taxon>
        <taxon>Chitinophagaceae</taxon>
        <taxon>Niabella</taxon>
    </lineage>
</organism>
<dbReference type="RefSeq" id="WP_114789946.1">
    <property type="nucleotide sequence ID" value="NZ_CP139960.1"/>
</dbReference>
<sequence>MNKNDLNKAAAISFSPASAPLQQYYALYVINEAGPKIKSIIGNITNVLKDPRLEGKLFIELLAFGDGIEMLLKANNYGELLRPLIEKGVVFVQCTNTLTGRGISRDELYPFVHYVPSANGEIILRQYEGWAVVKP</sequence>
<dbReference type="InterPro" id="IPR027396">
    <property type="entry name" value="DsrEFH-like"/>
</dbReference>
<dbReference type="Gene3D" id="3.40.1260.10">
    <property type="entry name" value="DsrEFH-like"/>
    <property type="match status" value="1"/>
</dbReference>
<dbReference type="SUPFAM" id="SSF75169">
    <property type="entry name" value="DsrEFH-like"/>
    <property type="match status" value="1"/>
</dbReference>
<dbReference type="Proteomes" id="UP001325680">
    <property type="component" value="Chromosome"/>
</dbReference>
<evidence type="ECO:0000313" key="2">
    <source>
        <dbReference type="Proteomes" id="UP001325680"/>
    </source>
</evidence>
<name>A0ABZ0VZD1_9BACT</name>
<dbReference type="EMBL" id="CP139960">
    <property type="protein sequence ID" value="WQD36291.1"/>
    <property type="molecule type" value="Genomic_DNA"/>
</dbReference>
<gene>
    <name evidence="1" type="ORF">U0035_11515</name>
</gene>
<proteinExistence type="predicted"/>
<dbReference type="InterPro" id="IPR003787">
    <property type="entry name" value="Sulphur_relay_DsrE/F-like"/>
</dbReference>
<dbReference type="Pfam" id="PF02635">
    <property type="entry name" value="DsrE"/>
    <property type="match status" value="1"/>
</dbReference>
<accession>A0ABZ0VZD1</accession>
<dbReference type="PANTHER" id="PTHR37691">
    <property type="entry name" value="BLR3518 PROTEIN"/>
    <property type="match status" value="1"/>
</dbReference>
<dbReference type="PANTHER" id="PTHR37691:SF1">
    <property type="entry name" value="BLR3518 PROTEIN"/>
    <property type="match status" value="1"/>
</dbReference>